<dbReference type="InterPro" id="IPR020802">
    <property type="entry name" value="TesA-like"/>
</dbReference>
<dbReference type="InterPro" id="IPR029058">
    <property type="entry name" value="AB_hydrolase_fold"/>
</dbReference>
<dbReference type="Proteomes" id="UP000063699">
    <property type="component" value="Chromosome"/>
</dbReference>
<dbReference type="EMBL" id="CP012752">
    <property type="protein sequence ID" value="ALG12495.1"/>
    <property type="molecule type" value="Genomic_DNA"/>
</dbReference>
<dbReference type="GO" id="GO:0047527">
    <property type="term" value="F:2,3-dihydroxybenzoate-serine ligase activity"/>
    <property type="evidence" value="ECO:0007669"/>
    <property type="project" value="TreeGrafter"/>
</dbReference>
<sequence>MDQQELLRRISSLTPAQRDAFQQRVEQQGAIGGVAPLSFAQERMWLLERISDGTGVYNEPMVMDLHGPVQAEALRGALEDLTARHHVLRTRLLTLGGDRPLQIVAAPGDVLEWTVTDLSGMSADAAHTRSEQLVTADAARPFDLAVSPIRAQLIRFRPDLHQLLLNIHHVAFDDGSVDLMHRDLATFYEARVRGVPVELPALTTQYIDYAAAQRVAYHAGEFDKQIGYWVEQLAGAPEFLDLPIDRPRTPVRSDDGGLVPFQGTAGLAQAVRDLARREQCTPYTVALAAWQLTLGRYAGTDELLMGTPVSGRTSAETTELIGLFVNTIVVRSRLGERRTFSHLLAETRATVFGGLANQDLPFDKLIERLGPRRTGNSPLFQVMLAYGQSGGDPVSGAGVAFHPPTDIDTGTAKFDMTIWMDADHGKVAGDITYHADLFDRATAERLASSYVATLEAMTSDPGRVVSEYPASYRDRVELGTSPDSGETVHGLVERQARRTPDAIALKSGARSMTYAQLDSAAERLADRLRAAGAGAGQVVALPLARSVEFVVAALAALKSGAAYLPLHPAEPLDLLAGKVITSGAGFVPDCPAGAGIAQRVPSVRLVGEDTPGSGPAGTQATAGDVACVLFTAGTSGEPTAVRLEHRRITGAFGHPGLELSTSDVCASSHPADAYPSLPGTWAPLAQGATVLVAPDLDIDVLHDEAVTVLGLTPSLLRVLADDLPGKGDLALRLVVLAGERLDVASLRQWFGFFGDQTPCVLNTYGTTETGGPVTCHRLSTADLAEPWRSPIGKPWPGTSIRLLDSASRPVPAGVAGEIHVAGTRTGDLARWTASGGLDHVGRAGEQITRHWHRVEIGEITAALHQLDEVRHCHVRFDGDDIVAYVVTDEEPDLAGLRRALKATLLEITMPDRLVRLPALPLTTRGTVDRHPLPAEAAADTQVRPESAAESVVLDVFRKVLDRPDTGLDDDFFELGGHSLAAVRMMHELGKRLGGTRMIGLSVVFRARTARDLAAVFTEADQAGTCLVRMADGGDQAPLFLVHAAGGNVLGYTELAKRLGNQRPVYGFSVPPFTTSTTAARGVNRLAEVYADELLAAHPGPYTLGGWSAGGVIAAELAKILQERGASVAALVLLDPPVPGTGESGDPAALIEDFVDDLEATVGKSFGFTPGELRGLDETAALAYIADRADDPERVQTAYEQYKWSETAIDSHHLTGVFTGRALLLSAEDEEDSEHELAQWREFCPALEIAGTPGNHYTMLAAPAVDRLVDLISAGLDSTHHREGTAHGGPGD</sequence>
<dbReference type="Gene3D" id="3.30.559.10">
    <property type="entry name" value="Chloramphenicol acetyltransferase-like domain"/>
    <property type="match status" value="1"/>
</dbReference>
<dbReference type="InterPro" id="IPR001242">
    <property type="entry name" value="Condensation_dom"/>
</dbReference>
<dbReference type="InterPro" id="IPR045851">
    <property type="entry name" value="AMP-bd_C_sf"/>
</dbReference>
<dbReference type="SUPFAM" id="SSF53474">
    <property type="entry name" value="alpha/beta-Hydrolases"/>
    <property type="match status" value="1"/>
</dbReference>
<dbReference type="CDD" id="cd19531">
    <property type="entry name" value="LCL_NRPS-like"/>
    <property type="match status" value="1"/>
</dbReference>
<dbReference type="OrthoDB" id="2472181at2"/>
<evidence type="ECO:0000256" key="1">
    <source>
        <dbReference type="ARBA" id="ARBA00001957"/>
    </source>
</evidence>
<dbReference type="InterPro" id="IPR009081">
    <property type="entry name" value="PP-bd_ACP"/>
</dbReference>
<dbReference type="PROSITE" id="PS50075">
    <property type="entry name" value="CARRIER"/>
    <property type="match status" value="1"/>
</dbReference>
<evidence type="ECO:0000259" key="2">
    <source>
        <dbReference type="PROSITE" id="PS50075"/>
    </source>
</evidence>
<dbReference type="GO" id="GO:0009366">
    <property type="term" value="C:enterobactin synthetase complex"/>
    <property type="evidence" value="ECO:0007669"/>
    <property type="project" value="TreeGrafter"/>
</dbReference>
<dbReference type="PANTHER" id="PTHR45527">
    <property type="entry name" value="NONRIBOSOMAL PEPTIDE SYNTHETASE"/>
    <property type="match status" value="1"/>
</dbReference>
<dbReference type="Gene3D" id="3.30.300.30">
    <property type="match status" value="1"/>
</dbReference>
<dbReference type="Pfam" id="PF00550">
    <property type="entry name" value="PP-binding"/>
    <property type="match status" value="1"/>
</dbReference>
<dbReference type="InterPro" id="IPR042099">
    <property type="entry name" value="ANL_N_sf"/>
</dbReference>
<dbReference type="GO" id="GO:0031177">
    <property type="term" value="F:phosphopantetheine binding"/>
    <property type="evidence" value="ECO:0007669"/>
    <property type="project" value="TreeGrafter"/>
</dbReference>
<dbReference type="SMART" id="SM00824">
    <property type="entry name" value="PKS_TE"/>
    <property type="match status" value="1"/>
</dbReference>
<dbReference type="Pfam" id="PF00668">
    <property type="entry name" value="Condensation"/>
    <property type="match status" value="1"/>
</dbReference>
<proteinExistence type="predicted"/>
<dbReference type="Pfam" id="PF00501">
    <property type="entry name" value="AMP-binding"/>
    <property type="match status" value="1"/>
</dbReference>
<protein>
    <recommendedName>
        <fullName evidence="2">Carrier domain-containing protein</fullName>
    </recommendedName>
</protein>
<dbReference type="InterPro" id="IPR001031">
    <property type="entry name" value="Thioesterase"/>
</dbReference>
<dbReference type="SUPFAM" id="SSF56801">
    <property type="entry name" value="Acetyl-CoA synthetase-like"/>
    <property type="match status" value="1"/>
</dbReference>
<dbReference type="RefSeq" id="WP_054294388.1">
    <property type="nucleotide sequence ID" value="NZ_CP012752.1"/>
</dbReference>
<keyword evidence="4" id="KW-1185">Reference proteome</keyword>
<dbReference type="Gene3D" id="3.40.50.12780">
    <property type="entry name" value="N-terminal domain of ligase-like"/>
    <property type="match status" value="1"/>
</dbReference>
<dbReference type="GO" id="GO:0009239">
    <property type="term" value="P:enterobactin biosynthetic process"/>
    <property type="evidence" value="ECO:0007669"/>
    <property type="project" value="TreeGrafter"/>
</dbReference>
<dbReference type="SUPFAM" id="SSF47336">
    <property type="entry name" value="ACP-like"/>
    <property type="match status" value="1"/>
</dbReference>
<dbReference type="GO" id="GO:0008610">
    <property type="term" value="P:lipid biosynthetic process"/>
    <property type="evidence" value="ECO:0007669"/>
    <property type="project" value="UniProtKB-ARBA"/>
</dbReference>
<organism evidence="3 4">
    <name type="scientific">Kibdelosporangium phytohabitans</name>
    <dbReference type="NCBI Taxonomy" id="860235"/>
    <lineage>
        <taxon>Bacteria</taxon>
        <taxon>Bacillati</taxon>
        <taxon>Actinomycetota</taxon>
        <taxon>Actinomycetes</taxon>
        <taxon>Pseudonocardiales</taxon>
        <taxon>Pseudonocardiaceae</taxon>
        <taxon>Kibdelosporangium</taxon>
    </lineage>
</organism>
<dbReference type="Pfam" id="PF00975">
    <property type="entry name" value="Thioesterase"/>
    <property type="match status" value="1"/>
</dbReference>
<dbReference type="InterPro" id="IPR000873">
    <property type="entry name" value="AMP-dep_synth/lig_dom"/>
</dbReference>
<reference evidence="3 4" key="1">
    <citation type="submission" date="2015-07" db="EMBL/GenBank/DDBJ databases">
        <title>Genome sequencing of Kibdelosporangium phytohabitans.</title>
        <authorList>
            <person name="Qin S."/>
            <person name="Xing K."/>
        </authorList>
    </citation>
    <scope>NUCLEOTIDE SEQUENCE [LARGE SCALE GENOMIC DNA]</scope>
    <source>
        <strain evidence="3 4">KLBMP1111</strain>
    </source>
</reference>
<dbReference type="STRING" id="860235.AOZ06_41560"/>
<dbReference type="Gene3D" id="3.30.559.30">
    <property type="entry name" value="Nonribosomal peptide synthetase, condensation domain"/>
    <property type="match status" value="1"/>
</dbReference>
<dbReference type="Gene3D" id="1.10.1200.10">
    <property type="entry name" value="ACP-like"/>
    <property type="match status" value="1"/>
</dbReference>
<dbReference type="GO" id="GO:0005829">
    <property type="term" value="C:cytosol"/>
    <property type="evidence" value="ECO:0007669"/>
    <property type="project" value="TreeGrafter"/>
</dbReference>
<comment type="cofactor">
    <cofactor evidence="1">
        <name>pantetheine 4'-phosphate</name>
        <dbReference type="ChEBI" id="CHEBI:47942"/>
    </cofactor>
</comment>
<gene>
    <name evidence="3" type="ORF">AOZ06_41560</name>
</gene>
<dbReference type="Gene3D" id="3.40.50.1820">
    <property type="entry name" value="alpha/beta hydrolase"/>
    <property type="match status" value="1"/>
</dbReference>
<name>A0A0N7F4V6_9PSEU</name>
<dbReference type="KEGG" id="kphy:AOZ06_41560"/>
<dbReference type="PANTHER" id="PTHR45527:SF1">
    <property type="entry name" value="FATTY ACID SYNTHASE"/>
    <property type="match status" value="1"/>
</dbReference>
<dbReference type="InterPro" id="IPR023213">
    <property type="entry name" value="CAT-like_dom_sf"/>
</dbReference>
<evidence type="ECO:0000313" key="4">
    <source>
        <dbReference type="Proteomes" id="UP000063699"/>
    </source>
</evidence>
<feature type="domain" description="Carrier" evidence="2">
    <location>
        <begin position="943"/>
        <end position="1020"/>
    </location>
</feature>
<evidence type="ECO:0000313" key="3">
    <source>
        <dbReference type="EMBL" id="ALG12495.1"/>
    </source>
</evidence>
<accession>A0A0N7F4V6</accession>
<dbReference type="GO" id="GO:0043041">
    <property type="term" value="P:amino acid activation for nonribosomal peptide biosynthetic process"/>
    <property type="evidence" value="ECO:0007669"/>
    <property type="project" value="TreeGrafter"/>
</dbReference>
<dbReference type="InterPro" id="IPR036736">
    <property type="entry name" value="ACP-like_sf"/>
</dbReference>
<dbReference type="SUPFAM" id="SSF52777">
    <property type="entry name" value="CoA-dependent acyltransferases"/>
    <property type="match status" value="2"/>
</dbReference>